<dbReference type="PANTHER" id="PTHR10395:SF7">
    <property type="entry name" value="5-HYDROXYISOURATE HYDROLASE"/>
    <property type="match status" value="1"/>
</dbReference>
<comment type="subunit">
    <text evidence="4 8">Homotetramer.</text>
</comment>
<evidence type="ECO:0000256" key="8">
    <source>
        <dbReference type="RuleBase" id="RU361270"/>
    </source>
</evidence>
<evidence type="ECO:0000313" key="11">
    <source>
        <dbReference type="EMBL" id="WDI00727.1"/>
    </source>
</evidence>
<gene>
    <name evidence="10" type="primary">uraH</name>
    <name evidence="10" type="ORF">PUW23_15885</name>
    <name evidence="11" type="ORF">PUW25_15710</name>
</gene>
<dbReference type="AlphaFoldDB" id="A0AAX3MUD9"/>
<evidence type="ECO:0000256" key="2">
    <source>
        <dbReference type="ARBA" id="ARBA00002704"/>
    </source>
</evidence>
<dbReference type="InterPro" id="IPR000895">
    <property type="entry name" value="Transthyretin/HIU_hydrolase"/>
</dbReference>
<dbReference type="PRINTS" id="PR00189">
    <property type="entry name" value="TRNSTHYRETIN"/>
</dbReference>
<feature type="binding site" evidence="7">
    <location>
        <position position="8"/>
    </location>
    <ligand>
        <name>substrate</name>
    </ligand>
</feature>
<dbReference type="GO" id="GO:0033971">
    <property type="term" value="F:hydroxyisourate hydrolase activity"/>
    <property type="evidence" value="ECO:0007669"/>
    <property type="project" value="UniProtKB-EC"/>
</dbReference>
<keyword evidence="6 8" id="KW-0378">Hydrolase</keyword>
<keyword evidence="5 8" id="KW-0659">Purine metabolism</keyword>
<comment type="catalytic activity">
    <reaction evidence="1 8">
        <text>5-hydroxyisourate + H2O = 5-hydroxy-2-oxo-4-ureido-2,5-dihydro-1H-imidazole-5-carboxylate + H(+)</text>
        <dbReference type="Rhea" id="RHEA:23736"/>
        <dbReference type="ChEBI" id="CHEBI:15377"/>
        <dbReference type="ChEBI" id="CHEBI:15378"/>
        <dbReference type="ChEBI" id="CHEBI:18072"/>
        <dbReference type="ChEBI" id="CHEBI:58639"/>
        <dbReference type="EC" id="3.5.2.17"/>
    </reaction>
</comment>
<evidence type="ECO:0000313" key="12">
    <source>
        <dbReference type="Proteomes" id="UP001220962"/>
    </source>
</evidence>
<evidence type="ECO:0000313" key="10">
    <source>
        <dbReference type="EMBL" id="WDH81013.1"/>
    </source>
</evidence>
<dbReference type="RefSeq" id="WP_047910552.1">
    <property type="nucleotide sequence ID" value="NZ_CP118101.1"/>
</dbReference>
<name>A0AAX3MUD9_9BACL</name>
<comment type="similarity">
    <text evidence="3 8">Belongs to the transthyretin family. 5-hydroxyisourate hydrolase subfamily.</text>
</comment>
<dbReference type="SUPFAM" id="SSF49472">
    <property type="entry name" value="Transthyretin (synonym: prealbumin)"/>
    <property type="match status" value="1"/>
</dbReference>
<dbReference type="EMBL" id="CP118101">
    <property type="protein sequence ID" value="WDH81013.1"/>
    <property type="molecule type" value="Genomic_DNA"/>
</dbReference>
<dbReference type="Gene3D" id="2.60.40.180">
    <property type="entry name" value="Transthyretin/hydroxyisourate hydrolase domain"/>
    <property type="match status" value="1"/>
</dbReference>
<evidence type="ECO:0000256" key="1">
    <source>
        <dbReference type="ARBA" id="ARBA00001043"/>
    </source>
</evidence>
<dbReference type="EMBL" id="CP118108">
    <property type="protein sequence ID" value="WDI00727.1"/>
    <property type="molecule type" value="Genomic_DNA"/>
</dbReference>
<dbReference type="InterPro" id="IPR036817">
    <property type="entry name" value="Transthyretin/HIU_hydrolase_sf"/>
</dbReference>
<dbReference type="InterPro" id="IPR023419">
    <property type="entry name" value="Transthyretin_CS"/>
</dbReference>
<protein>
    <recommendedName>
        <fullName evidence="8">5-hydroxyisourate hydrolase</fullName>
        <shortName evidence="8">HIU hydrolase</shortName>
        <shortName evidence="8">HIUHase</shortName>
        <ecNumber evidence="8">3.5.2.17</ecNumber>
    </recommendedName>
</protein>
<dbReference type="GO" id="GO:0006144">
    <property type="term" value="P:purine nucleobase metabolic process"/>
    <property type="evidence" value="ECO:0007669"/>
    <property type="project" value="UniProtKB-KW"/>
</dbReference>
<evidence type="ECO:0000256" key="3">
    <source>
        <dbReference type="ARBA" id="ARBA00009850"/>
    </source>
</evidence>
<proteinExistence type="inferred from homology"/>
<evidence type="ECO:0000259" key="9">
    <source>
        <dbReference type="Pfam" id="PF00576"/>
    </source>
</evidence>
<dbReference type="Pfam" id="PF00576">
    <property type="entry name" value="Transthyretin"/>
    <property type="match status" value="1"/>
</dbReference>
<dbReference type="InterPro" id="IPR014306">
    <property type="entry name" value="Hydroxyisourate_hydrolase"/>
</dbReference>
<dbReference type="InterPro" id="IPR023418">
    <property type="entry name" value="Thyroxine_BS"/>
</dbReference>
<sequence>MAGKLTTHVLDTSRGIPGRSMKVELYFIESTGEAKYLASAQTNDDGRLDAPFLEGELTTGTYELRFHAGEYFESFLNETGIRSIWDVIPLRFDVANDEEHYHVPLLVAPGGYSTYRGS</sequence>
<feature type="binding site" evidence="7">
    <location>
        <position position="47"/>
    </location>
    <ligand>
        <name>substrate</name>
    </ligand>
</feature>
<dbReference type="PROSITE" id="PS00769">
    <property type="entry name" value="TRANSTHYRETIN_2"/>
    <property type="match status" value="1"/>
</dbReference>
<keyword evidence="13" id="KW-1185">Reference proteome</keyword>
<dbReference type="Proteomes" id="UP001221519">
    <property type="component" value="Chromosome"/>
</dbReference>
<evidence type="ECO:0000256" key="5">
    <source>
        <dbReference type="ARBA" id="ARBA00022631"/>
    </source>
</evidence>
<evidence type="ECO:0000256" key="4">
    <source>
        <dbReference type="ARBA" id="ARBA00011881"/>
    </source>
</evidence>
<evidence type="ECO:0000313" key="13">
    <source>
        <dbReference type="Proteomes" id="UP001221519"/>
    </source>
</evidence>
<feature type="domain" description="Transthyretin/hydroxyisourate hydrolase" evidence="9">
    <location>
        <begin position="5"/>
        <end position="117"/>
    </location>
</feature>
<dbReference type="PANTHER" id="PTHR10395">
    <property type="entry name" value="URICASE AND TRANSTHYRETIN-RELATED"/>
    <property type="match status" value="1"/>
</dbReference>
<organism evidence="10 12">
    <name type="scientific">Paenibacillus urinalis</name>
    <dbReference type="NCBI Taxonomy" id="521520"/>
    <lineage>
        <taxon>Bacteria</taxon>
        <taxon>Bacillati</taxon>
        <taxon>Bacillota</taxon>
        <taxon>Bacilli</taxon>
        <taxon>Bacillales</taxon>
        <taxon>Paenibacillaceae</taxon>
        <taxon>Paenibacillus</taxon>
    </lineage>
</organism>
<accession>A0AAX3MUD9</accession>
<comment type="function">
    <text evidence="2">Catalyzes the hydrolysis of 5-hydroxyisourate (HIU) to 2-oxo-4-hydroxy-4-carboxy-5-ureidoimidazoline (OHCU).</text>
</comment>
<dbReference type="EC" id="3.5.2.17" evidence="8"/>
<dbReference type="NCBIfam" id="TIGR02962">
    <property type="entry name" value="hdxy_isourate"/>
    <property type="match status" value="1"/>
</dbReference>
<dbReference type="InterPro" id="IPR023416">
    <property type="entry name" value="Transthyretin/HIU_hydrolase_d"/>
</dbReference>
<reference evidence="10 13" key="1">
    <citation type="submission" date="2023-02" db="EMBL/GenBank/DDBJ databases">
        <title>Pathogen: clinical or host-associated sample.</title>
        <authorList>
            <person name="Hergert J."/>
            <person name="Casey R."/>
            <person name="Wagner J."/>
            <person name="Young E.L."/>
            <person name="Oakeson K.F."/>
        </authorList>
    </citation>
    <scope>NUCLEOTIDE SEQUENCE</scope>
    <source>
        <strain evidence="11 13">2022CK-00829</strain>
        <strain evidence="10">2022CK-00830</strain>
    </source>
</reference>
<feature type="binding site" evidence="7">
    <location>
        <position position="115"/>
    </location>
    <ligand>
        <name>substrate</name>
    </ligand>
</feature>
<dbReference type="Proteomes" id="UP001220962">
    <property type="component" value="Chromosome"/>
</dbReference>
<dbReference type="PROSITE" id="PS00768">
    <property type="entry name" value="TRANSTHYRETIN_1"/>
    <property type="match status" value="1"/>
</dbReference>
<evidence type="ECO:0000256" key="7">
    <source>
        <dbReference type="PIRSR" id="PIRSR600895-51"/>
    </source>
</evidence>
<dbReference type="CDD" id="cd05822">
    <property type="entry name" value="TLP_HIUase"/>
    <property type="match status" value="1"/>
</dbReference>
<evidence type="ECO:0000256" key="6">
    <source>
        <dbReference type="ARBA" id="ARBA00022801"/>
    </source>
</evidence>